<comment type="similarity">
    <text evidence="6">Belongs to the MrnC RNase family.</text>
</comment>
<comment type="subcellular location">
    <subcellularLocation>
        <location evidence="6">Cytoplasm</location>
    </subcellularLocation>
</comment>
<keyword evidence="4 6" id="KW-0255">Endonuclease</keyword>
<keyword evidence="5 6" id="KW-0378">Hydrolase</keyword>
<keyword evidence="6" id="KW-0963">Cytoplasm</keyword>
<dbReference type="CDD" id="cd00593">
    <property type="entry name" value="RIBOc"/>
    <property type="match status" value="1"/>
</dbReference>
<evidence type="ECO:0000256" key="1">
    <source>
        <dbReference type="ARBA" id="ARBA00022517"/>
    </source>
</evidence>
<dbReference type="PANTHER" id="PTHR34276">
    <property type="entry name" value="MINI-RIBONUCLEASE 3"/>
    <property type="match status" value="1"/>
</dbReference>
<feature type="active site" evidence="6">
    <location>
        <position position="45"/>
    </location>
</feature>
<dbReference type="SUPFAM" id="SSF69065">
    <property type="entry name" value="RNase III domain-like"/>
    <property type="match status" value="1"/>
</dbReference>
<dbReference type="HAMAP" id="MF_01468">
    <property type="entry name" value="RNase_Mini_III"/>
    <property type="match status" value="1"/>
</dbReference>
<evidence type="ECO:0000256" key="4">
    <source>
        <dbReference type="ARBA" id="ARBA00022759"/>
    </source>
</evidence>
<keyword evidence="6" id="KW-0460">Magnesium</keyword>
<sequence>MNDKESITKESIKEIGFQEEIYRQFGESKLKPEQYSALGLAYIGDAVYDLIIRTLVLRKGNYSVKTFHKMTSSIVKAESQARLVESIEPDLTEEENRVFHHGRNAKSGTSAKNASIIDYRIATGFEALIGYLYLKEQMPRVIELIALGLERTEQFDQ</sequence>
<evidence type="ECO:0000256" key="6">
    <source>
        <dbReference type="HAMAP-Rule" id="MF_01468"/>
    </source>
</evidence>
<keyword evidence="2 6" id="KW-0698">rRNA processing</keyword>
<dbReference type="InterPro" id="IPR008226">
    <property type="entry name" value="Mini3_fam"/>
</dbReference>
<evidence type="ECO:0000259" key="7">
    <source>
        <dbReference type="SMART" id="SM00535"/>
    </source>
</evidence>
<dbReference type="InterPro" id="IPR000999">
    <property type="entry name" value="RNase_III_dom"/>
</dbReference>
<evidence type="ECO:0000256" key="2">
    <source>
        <dbReference type="ARBA" id="ARBA00022552"/>
    </source>
</evidence>
<comment type="subunit">
    <text evidence="6">Homodimer.</text>
</comment>
<dbReference type="Proteomes" id="UP000606193">
    <property type="component" value="Unassembled WGS sequence"/>
</dbReference>
<dbReference type="Gene3D" id="1.10.1520.10">
    <property type="entry name" value="Ribonuclease III domain"/>
    <property type="match status" value="1"/>
</dbReference>
<dbReference type="EC" id="3.1.26.-" evidence="6"/>
<proteinExistence type="inferred from homology"/>
<gene>
    <name evidence="6" type="primary">mrnC</name>
    <name evidence="8" type="ORF">H8704_13240</name>
</gene>
<evidence type="ECO:0000313" key="8">
    <source>
        <dbReference type="EMBL" id="MBC8563575.1"/>
    </source>
</evidence>
<keyword evidence="1 6" id="KW-0690">Ribosome biogenesis</keyword>
<evidence type="ECO:0000256" key="3">
    <source>
        <dbReference type="ARBA" id="ARBA00022722"/>
    </source>
</evidence>
<dbReference type="InterPro" id="IPR036389">
    <property type="entry name" value="RNase_III_sf"/>
</dbReference>
<reference evidence="8 9" key="1">
    <citation type="submission" date="2020-08" db="EMBL/GenBank/DDBJ databases">
        <title>Genome public.</title>
        <authorList>
            <person name="Liu C."/>
            <person name="Sun Q."/>
        </authorList>
    </citation>
    <scope>NUCLEOTIDE SEQUENCE [LARGE SCALE GENOMIC DNA]</scope>
    <source>
        <strain evidence="8 9">NSJ-37</strain>
    </source>
</reference>
<accession>A0ABR7N4N9</accession>
<keyword evidence="6" id="KW-0699">rRNA-binding</keyword>
<keyword evidence="6" id="KW-0694">RNA-binding</keyword>
<name>A0ABR7N4N9_9FIRM</name>
<feature type="domain" description="RNase III" evidence="7">
    <location>
        <begin position="19"/>
        <end position="157"/>
    </location>
</feature>
<dbReference type="RefSeq" id="WP_118679881.1">
    <property type="nucleotide sequence ID" value="NZ_JACRSX010000027.1"/>
</dbReference>
<dbReference type="PANTHER" id="PTHR34276:SF1">
    <property type="entry name" value="MINI-RIBONUCLEASE 3"/>
    <property type="match status" value="1"/>
</dbReference>
<organism evidence="8 9">
    <name type="scientific">Jutongia huaianensis</name>
    <dbReference type="NCBI Taxonomy" id="2763668"/>
    <lineage>
        <taxon>Bacteria</taxon>
        <taxon>Bacillati</taxon>
        <taxon>Bacillota</taxon>
        <taxon>Clostridia</taxon>
        <taxon>Lachnospirales</taxon>
        <taxon>Lachnospiraceae</taxon>
        <taxon>Jutongia</taxon>
    </lineage>
</organism>
<keyword evidence="9" id="KW-1185">Reference proteome</keyword>
<dbReference type="SMART" id="SM00535">
    <property type="entry name" value="RIBOc"/>
    <property type="match status" value="1"/>
</dbReference>
<comment type="cofactor">
    <cofactor evidence="6">
        <name>Mg(2+)</name>
        <dbReference type="ChEBI" id="CHEBI:18420"/>
    </cofactor>
</comment>
<comment type="function">
    <text evidence="6">Involved in correct processing of both the 5' and 3' ends of 23S rRNA precursor. Processes 30S rRNA precursor transcript even in absence of ribonuclease 3 (Rnc); Rnc processes 30S rRNA into smaller rRNA precursors.</text>
</comment>
<dbReference type="EMBL" id="JACRSX010000027">
    <property type="protein sequence ID" value="MBC8563575.1"/>
    <property type="molecule type" value="Genomic_DNA"/>
</dbReference>
<evidence type="ECO:0000256" key="5">
    <source>
        <dbReference type="ARBA" id="ARBA00022801"/>
    </source>
</evidence>
<comment type="caution">
    <text evidence="8">The sequence shown here is derived from an EMBL/GenBank/DDBJ whole genome shotgun (WGS) entry which is preliminary data.</text>
</comment>
<keyword evidence="3 6" id="KW-0540">Nuclease</keyword>
<protein>
    <recommendedName>
        <fullName evidence="6">Mini-ribonuclease 3</fullName>
        <shortName evidence="6">Mini-3</shortName>
        <shortName evidence="6">Mini-RNase 3</shortName>
        <ecNumber evidence="6">3.1.26.-</ecNumber>
    </recommendedName>
    <alternativeName>
        <fullName evidence="6">Mini-RNase III</fullName>
        <shortName evidence="6">Mini-III</shortName>
    </alternativeName>
</protein>
<dbReference type="Pfam" id="PF00636">
    <property type="entry name" value="Ribonuclease_3"/>
    <property type="match status" value="1"/>
</dbReference>
<evidence type="ECO:0000313" key="9">
    <source>
        <dbReference type="Proteomes" id="UP000606193"/>
    </source>
</evidence>